<dbReference type="EMBL" id="LOHS01000061">
    <property type="protein sequence ID" value="OAH14504.1"/>
    <property type="molecule type" value="Genomic_DNA"/>
</dbReference>
<dbReference type="PATRIC" id="fig|1716141.3.peg.2112"/>
<keyword evidence="2 4" id="KW-0808">Transferase</keyword>
<dbReference type="OrthoDB" id="190168at2"/>
<dbReference type="SUPFAM" id="SSF56214">
    <property type="entry name" value="4'-phosphopantetheinyl transferase"/>
    <property type="match status" value="2"/>
</dbReference>
<reference evidence="4 5" key="1">
    <citation type="submission" date="2015-12" db="EMBL/GenBank/DDBJ databases">
        <title>Genome sequence of Streptomyces sp. G25.</title>
        <authorList>
            <person name="Poehlein A."/>
            <person name="Roettig A."/>
            <person name="Hiessl S."/>
            <person name="Hauschild P."/>
            <person name="Schauer J."/>
            <person name="Madkour M.H."/>
            <person name="Al-Ansari A.M."/>
            <person name="Almakishah N.H."/>
            <person name="Steinbuechel A."/>
            <person name="Daniel R."/>
        </authorList>
    </citation>
    <scope>NUCLEOTIDE SEQUENCE [LARGE SCALE GENOMIC DNA]</scope>
    <source>
        <strain evidence="5">G25(2015)</strain>
    </source>
</reference>
<evidence type="ECO:0000256" key="1">
    <source>
        <dbReference type="ARBA" id="ARBA00010990"/>
    </source>
</evidence>
<comment type="caution">
    <text evidence="4">The sequence shown here is derived from an EMBL/GenBank/DDBJ whole genome shotgun (WGS) entry which is preliminary data.</text>
</comment>
<dbReference type="InterPro" id="IPR008278">
    <property type="entry name" value="4-PPantetheinyl_Trfase_dom"/>
</dbReference>
<sequence length="241" mass="25256">MAGVVWRPLELRDGGWAQPLTGSVTGDRPDVWLVRAEAFRTVVARLAHAVLDRNETERAAAFRQARDRDTYLAGHVGLRLLLGAYLGVPPADVPLERLPCPMCGEPHGRPVVPGNPVHFSLSHTGGLCLLAFAATPVGVDIEAVPDLAAADEVGACLHPRESAELSALRAVDRPTAFARVWARKEAYLKGLGTGLGRAMSLDYLGTATAAPATVPGWTIGDVAVGDGYAAAVAVRASTSSP</sequence>
<dbReference type="Pfam" id="PF01648">
    <property type="entry name" value="ACPS"/>
    <property type="match status" value="1"/>
</dbReference>
<protein>
    <submittedName>
        <fullName evidence="4">4'-phosphopantetheinyl transferase sfp</fullName>
        <ecNumber evidence="4">2.7.8.-</ecNumber>
    </submittedName>
</protein>
<dbReference type="GO" id="GO:0019878">
    <property type="term" value="P:lysine biosynthetic process via aminoadipic acid"/>
    <property type="evidence" value="ECO:0007669"/>
    <property type="project" value="TreeGrafter"/>
</dbReference>
<keyword evidence="5" id="KW-1185">Reference proteome</keyword>
<proteinExistence type="inferred from homology"/>
<dbReference type="RefSeq" id="WP_078067032.1">
    <property type="nucleotide sequence ID" value="NZ_LOHS01000061.1"/>
</dbReference>
<dbReference type="InterPro" id="IPR037143">
    <property type="entry name" value="4-PPantetheinyl_Trfase_dom_sf"/>
</dbReference>
<dbReference type="PANTHER" id="PTHR12215:SF10">
    <property type="entry name" value="L-AMINOADIPATE-SEMIALDEHYDE DEHYDROGENASE-PHOSPHOPANTETHEINYL TRANSFERASE"/>
    <property type="match status" value="1"/>
</dbReference>
<dbReference type="Proteomes" id="UP000077381">
    <property type="component" value="Unassembled WGS sequence"/>
</dbReference>
<name>A0A177HW98_9ACTN</name>
<dbReference type="AlphaFoldDB" id="A0A177HW98"/>
<evidence type="ECO:0000313" key="4">
    <source>
        <dbReference type="EMBL" id="OAH14504.1"/>
    </source>
</evidence>
<dbReference type="Gene3D" id="3.90.470.20">
    <property type="entry name" value="4'-phosphopantetheinyl transferase domain"/>
    <property type="match status" value="1"/>
</dbReference>
<evidence type="ECO:0000256" key="2">
    <source>
        <dbReference type="ARBA" id="ARBA00022679"/>
    </source>
</evidence>
<dbReference type="InterPro" id="IPR050559">
    <property type="entry name" value="P-Pant_transferase_sf"/>
</dbReference>
<organism evidence="4 5">
    <name type="scientific">Streptomyces jeddahensis</name>
    <dbReference type="NCBI Taxonomy" id="1716141"/>
    <lineage>
        <taxon>Bacteria</taxon>
        <taxon>Bacillati</taxon>
        <taxon>Actinomycetota</taxon>
        <taxon>Actinomycetes</taxon>
        <taxon>Kitasatosporales</taxon>
        <taxon>Streptomycetaceae</taxon>
        <taxon>Streptomyces</taxon>
    </lineage>
</organism>
<dbReference type="PANTHER" id="PTHR12215">
    <property type="entry name" value="PHOSPHOPANTETHEINE TRANSFERASE"/>
    <property type="match status" value="1"/>
</dbReference>
<accession>A0A177HW98</accession>
<comment type="similarity">
    <text evidence="1">Belongs to the P-Pant transferase superfamily. Gsp/Sfp/HetI/AcpT family.</text>
</comment>
<evidence type="ECO:0000259" key="3">
    <source>
        <dbReference type="Pfam" id="PF01648"/>
    </source>
</evidence>
<evidence type="ECO:0000313" key="5">
    <source>
        <dbReference type="Proteomes" id="UP000077381"/>
    </source>
</evidence>
<dbReference type="STRING" id="1716141.STSP_20150"/>
<gene>
    <name evidence="4" type="primary">sfp</name>
    <name evidence="4" type="ORF">STSP_20150</name>
</gene>
<dbReference type="EC" id="2.7.8.-" evidence="4"/>
<feature type="domain" description="4'-phosphopantetheinyl transferase" evidence="3">
    <location>
        <begin position="136"/>
        <end position="202"/>
    </location>
</feature>
<dbReference type="GO" id="GO:0008897">
    <property type="term" value="F:holo-[acyl-carrier-protein] synthase activity"/>
    <property type="evidence" value="ECO:0007669"/>
    <property type="project" value="InterPro"/>
</dbReference>
<dbReference type="GO" id="GO:0000287">
    <property type="term" value="F:magnesium ion binding"/>
    <property type="evidence" value="ECO:0007669"/>
    <property type="project" value="InterPro"/>
</dbReference>
<dbReference type="GO" id="GO:0005829">
    <property type="term" value="C:cytosol"/>
    <property type="evidence" value="ECO:0007669"/>
    <property type="project" value="TreeGrafter"/>
</dbReference>